<feature type="repeat" description="ANK" evidence="3">
    <location>
        <begin position="91"/>
        <end position="123"/>
    </location>
</feature>
<dbReference type="PANTHER" id="PTHR24198:SF165">
    <property type="entry name" value="ANKYRIN REPEAT-CONTAINING PROTEIN-RELATED"/>
    <property type="match status" value="1"/>
</dbReference>
<accession>A0A1W1ZGB9</accession>
<keyword evidence="1" id="KW-0677">Repeat</keyword>
<reference evidence="5" key="1">
    <citation type="submission" date="2017-04" db="EMBL/GenBank/DDBJ databases">
        <authorList>
            <person name="Varghese N."/>
            <person name="Submissions S."/>
        </authorList>
    </citation>
    <scope>NUCLEOTIDE SEQUENCE [LARGE SCALE GENOMIC DNA]</scope>
    <source>
        <strain evidence="5">DSM 12126</strain>
    </source>
</reference>
<dbReference type="InterPro" id="IPR036770">
    <property type="entry name" value="Ankyrin_rpt-contain_sf"/>
</dbReference>
<dbReference type="InterPro" id="IPR002110">
    <property type="entry name" value="Ankyrin_rpt"/>
</dbReference>
<dbReference type="Proteomes" id="UP000192756">
    <property type="component" value="Unassembled WGS sequence"/>
</dbReference>
<dbReference type="PANTHER" id="PTHR24198">
    <property type="entry name" value="ANKYRIN REPEAT AND PROTEIN KINASE DOMAIN-CONTAINING PROTEIN"/>
    <property type="match status" value="1"/>
</dbReference>
<keyword evidence="5" id="KW-1185">Reference proteome</keyword>
<feature type="repeat" description="ANK" evidence="3">
    <location>
        <begin position="159"/>
        <end position="191"/>
    </location>
</feature>
<evidence type="ECO:0000256" key="2">
    <source>
        <dbReference type="ARBA" id="ARBA00023043"/>
    </source>
</evidence>
<organism evidence="4 5">
    <name type="scientific">Pedobacter africanus</name>
    <dbReference type="NCBI Taxonomy" id="151894"/>
    <lineage>
        <taxon>Bacteria</taxon>
        <taxon>Pseudomonadati</taxon>
        <taxon>Bacteroidota</taxon>
        <taxon>Sphingobacteriia</taxon>
        <taxon>Sphingobacteriales</taxon>
        <taxon>Sphingobacteriaceae</taxon>
        <taxon>Pedobacter</taxon>
    </lineage>
</organism>
<dbReference type="PROSITE" id="PS50088">
    <property type="entry name" value="ANK_REPEAT"/>
    <property type="match status" value="3"/>
</dbReference>
<name>A0A1W1ZGB9_9SPHI</name>
<dbReference type="EMBL" id="FWXT01000001">
    <property type="protein sequence ID" value="SMC47403.1"/>
    <property type="molecule type" value="Genomic_DNA"/>
</dbReference>
<feature type="repeat" description="ANK" evidence="3">
    <location>
        <begin position="126"/>
        <end position="158"/>
    </location>
</feature>
<dbReference type="OrthoDB" id="5657095at2"/>
<evidence type="ECO:0000256" key="3">
    <source>
        <dbReference type="PROSITE-ProRule" id="PRU00023"/>
    </source>
</evidence>
<dbReference type="STRING" id="151894.SAMN04488524_0701"/>
<dbReference type="SUPFAM" id="SSF48403">
    <property type="entry name" value="Ankyrin repeat"/>
    <property type="match status" value="1"/>
</dbReference>
<dbReference type="PRINTS" id="PR01415">
    <property type="entry name" value="ANKYRIN"/>
</dbReference>
<evidence type="ECO:0000313" key="5">
    <source>
        <dbReference type="Proteomes" id="UP000192756"/>
    </source>
</evidence>
<dbReference type="Gene3D" id="1.25.40.20">
    <property type="entry name" value="Ankyrin repeat-containing domain"/>
    <property type="match status" value="3"/>
</dbReference>
<dbReference type="RefSeq" id="WP_084237014.1">
    <property type="nucleotide sequence ID" value="NZ_FWXT01000001.1"/>
</dbReference>
<dbReference type="SMART" id="SM00248">
    <property type="entry name" value="ANK"/>
    <property type="match status" value="4"/>
</dbReference>
<keyword evidence="2 3" id="KW-0040">ANK repeat</keyword>
<protein>
    <submittedName>
        <fullName evidence="4">Ankyrin repeat</fullName>
    </submittedName>
</protein>
<gene>
    <name evidence="4" type="ORF">SAMN04488524_0701</name>
</gene>
<dbReference type="Pfam" id="PF12796">
    <property type="entry name" value="Ank_2"/>
    <property type="match status" value="1"/>
</dbReference>
<proteinExistence type="predicted"/>
<evidence type="ECO:0000256" key="1">
    <source>
        <dbReference type="ARBA" id="ARBA00022737"/>
    </source>
</evidence>
<dbReference type="Pfam" id="PF13637">
    <property type="entry name" value="Ank_4"/>
    <property type="match status" value="1"/>
</dbReference>
<sequence length="214" mass="22735">MADLETLIETNSKQEIFDLLSQNPALAGKDTSHGISPVLLACYYKKPDIAALIAGFGPKINLFEASALGRLEEAALLIDQAPDAVNAFSKDGFTALGLAAYFGNEEMAKLLISRNAEVNIPANNGFNVFPIHSAVSARNYNITKMLIDAGANVNVVQQAGFTPLHAAAQQGDIELIILLLENGAEVDIAMEGGKVPADLAREKGFVEIAEILKV</sequence>
<dbReference type="PROSITE" id="PS50297">
    <property type="entry name" value="ANK_REP_REGION"/>
    <property type="match status" value="3"/>
</dbReference>
<dbReference type="AlphaFoldDB" id="A0A1W1ZGB9"/>
<evidence type="ECO:0000313" key="4">
    <source>
        <dbReference type="EMBL" id="SMC47403.1"/>
    </source>
</evidence>